<keyword evidence="4" id="KW-1185">Reference proteome</keyword>
<name>A0A8J7HBB9_9FIRM</name>
<accession>A0A8J7HBB9</accession>
<feature type="coiled-coil region" evidence="1">
    <location>
        <begin position="131"/>
        <end position="176"/>
    </location>
</feature>
<evidence type="ECO:0000256" key="1">
    <source>
        <dbReference type="SAM" id="Coils"/>
    </source>
</evidence>
<gene>
    <name evidence="3" type="ORF">I5677_02775</name>
</gene>
<comment type="caution">
    <text evidence="3">The sequence shown here is derived from an EMBL/GenBank/DDBJ whole genome shotgun (WGS) entry which is preliminary data.</text>
</comment>
<feature type="signal peptide" evidence="2">
    <location>
        <begin position="1"/>
        <end position="23"/>
    </location>
</feature>
<dbReference type="RefSeq" id="WP_197660042.1">
    <property type="nucleotide sequence ID" value="NZ_JAEAGR010000002.1"/>
</dbReference>
<evidence type="ECO:0000313" key="4">
    <source>
        <dbReference type="Proteomes" id="UP000623269"/>
    </source>
</evidence>
<sequence>MKKIVFVLSTLILTLMLGSTALATTTTDTETPFMGRYERRQNRREMRLGMRRQADRGNWMSDRGLGNGCFLLSDVDLSDELIASCEKNREVADENRQLTKSLVTSYMEMRENGNSLDPQLLEKFQVYQSDLSEIRDRLQAAKLDMIELMNDYRTSQNTEEDKLQTLSEALAEIQDTRYSILVEKNEILKKILELQMNY</sequence>
<proteinExistence type="predicted"/>
<keyword evidence="1" id="KW-0175">Coiled coil</keyword>
<evidence type="ECO:0000313" key="3">
    <source>
        <dbReference type="EMBL" id="MBH1939817.1"/>
    </source>
</evidence>
<dbReference type="AlphaFoldDB" id="A0A8J7HBB9"/>
<dbReference type="EMBL" id="JAEAGR010000002">
    <property type="protein sequence ID" value="MBH1939817.1"/>
    <property type="molecule type" value="Genomic_DNA"/>
</dbReference>
<dbReference type="Proteomes" id="UP000623269">
    <property type="component" value="Unassembled WGS sequence"/>
</dbReference>
<reference evidence="3" key="1">
    <citation type="submission" date="2020-12" db="EMBL/GenBank/DDBJ databases">
        <title>M. sibirica DSM 26468T genome.</title>
        <authorList>
            <person name="Thieme N."/>
            <person name="Rettenmaier R."/>
            <person name="Zverlov V."/>
            <person name="Liebl W."/>
        </authorList>
    </citation>
    <scope>NUCLEOTIDE SEQUENCE</scope>
    <source>
        <strain evidence="3">DSM 26468</strain>
    </source>
</reference>
<feature type="chain" id="PRO_5035311174" evidence="2">
    <location>
        <begin position="24"/>
        <end position="198"/>
    </location>
</feature>
<protein>
    <submittedName>
        <fullName evidence="3">Uncharacterized protein</fullName>
    </submittedName>
</protein>
<evidence type="ECO:0000256" key="2">
    <source>
        <dbReference type="SAM" id="SignalP"/>
    </source>
</evidence>
<organism evidence="3 4">
    <name type="scientific">Mobilitalea sibirica</name>
    <dbReference type="NCBI Taxonomy" id="1462919"/>
    <lineage>
        <taxon>Bacteria</taxon>
        <taxon>Bacillati</taxon>
        <taxon>Bacillota</taxon>
        <taxon>Clostridia</taxon>
        <taxon>Lachnospirales</taxon>
        <taxon>Lachnospiraceae</taxon>
        <taxon>Mobilitalea</taxon>
    </lineage>
</organism>
<keyword evidence="2" id="KW-0732">Signal</keyword>